<dbReference type="PANTHER" id="PTHR32071:SF100">
    <property type="entry name" value="RESPONSE REGULATOR PROTEIN PILR"/>
    <property type="match status" value="1"/>
</dbReference>
<sequence>MSVVKGERRSRGELQRVLVVDDEADIRELLDLTLSRMGLAADCAGTVGEARELLAAHPYQLCLTDMRLPDGEGLELVRLIGEHYSATPVAVITAFGSAENAVAALKAGAFDYLAKPVALDQLRSLIKSALEIPGQPAALAAEGGLIGASRAIGEVREMIGKLARSQAPVYISGESGSGKELAARLIHQQSNRSEGPFVPVNCGAIPENLMESEFFGYRKGAFTGAEGDREGFFQAASGGTLFLDEVADLPLSMQVKLLRALQEKKVRRIGATGEEAVDVRVICATHKDLQAGVAAGSFRQDLYYRLNVIELFMPPLRERPEDIPDLAIAILARLAGSGQTPHLDASAMTALSRYAFPGNVRELENVLERALALHNGQAILADDLRLSRDDGEAPEGPDLAAETLDAYLARVERQAIGEAVAKTQGNRTAAARLLGVTFRSLRYRMERLGMD</sequence>
<dbReference type="InterPro" id="IPR002078">
    <property type="entry name" value="Sigma_54_int"/>
</dbReference>
<dbReference type="Pfam" id="PF00158">
    <property type="entry name" value="Sigma54_activat"/>
    <property type="match status" value="1"/>
</dbReference>
<evidence type="ECO:0000313" key="9">
    <source>
        <dbReference type="EMBL" id="QWT48290.1"/>
    </source>
</evidence>
<evidence type="ECO:0000256" key="3">
    <source>
        <dbReference type="ARBA" id="ARBA00023015"/>
    </source>
</evidence>
<accession>A0A975SLV9</accession>
<evidence type="ECO:0000256" key="4">
    <source>
        <dbReference type="ARBA" id="ARBA00023125"/>
    </source>
</evidence>
<dbReference type="PROSITE" id="PS50110">
    <property type="entry name" value="RESPONSE_REGULATORY"/>
    <property type="match status" value="1"/>
</dbReference>
<dbReference type="FunFam" id="3.40.50.300:FF:000006">
    <property type="entry name" value="DNA-binding transcriptional regulator NtrC"/>
    <property type="match status" value="1"/>
</dbReference>
<dbReference type="Pfam" id="PF00072">
    <property type="entry name" value="Response_reg"/>
    <property type="match status" value="1"/>
</dbReference>
<dbReference type="GO" id="GO:0005524">
    <property type="term" value="F:ATP binding"/>
    <property type="evidence" value="ECO:0007669"/>
    <property type="project" value="UniProtKB-KW"/>
</dbReference>
<dbReference type="EMBL" id="CP064782">
    <property type="protein sequence ID" value="QWT48290.1"/>
    <property type="molecule type" value="Genomic_DNA"/>
</dbReference>
<feature type="domain" description="Sigma-54 factor interaction" evidence="7">
    <location>
        <begin position="145"/>
        <end position="372"/>
    </location>
</feature>
<dbReference type="RefSeq" id="WP_216129311.1">
    <property type="nucleotide sequence ID" value="NZ_CP064782.1"/>
</dbReference>
<dbReference type="Pfam" id="PF25601">
    <property type="entry name" value="AAA_lid_14"/>
    <property type="match status" value="1"/>
</dbReference>
<dbReference type="InterPro" id="IPR001789">
    <property type="entry name" value="Sig_transdc_resp-reg_receiver"/>
</dbReference>
<organism evidence="9 10">
    <name type="scientific">Azospira inquinata</name>
    <dbReference type="NCBI Taxonomy" id="2785627"/>
    <lineage>
        <taxon>Bacteria</taxon>
        <taxon>Pseudomonadati</taxon>
        <taxon>Pseudomonadota</taxon>
        <taxon>Betaproteobacteria</taxon>
        <taxon>Rhodocyclales</taxon>
        <taxon>Rhodocyclaceae</taxon>
        <taxon>Azospira</taxon>
    </lineage>
</organism>
<keyword evidence="1" id="KW-0547">Nucleotide-binding</keyword>
<dbReference type="Proteomes" id="UP000683428">
    <property type="component" value="Chromosome"/>
</dbReference>
<dbReference type="InterPro" id="IPR025944">
    <property type="entry name" value="Sigma_54_int_dom_CS"/>
</dbReference>
<dbReference type="Pfam" id="PF02954">
    <property type="entry name" value="HTH_8"/>
    <property type="match status" value="1"/>
</dbReference>
<evidence type="ECO:0000259" key="8">
    <source>
        <dbReference type="PROSITE" id="PS50110"/>
    </source>
</evidence>
<dbReference type="InterPro" id="IPR025943">
    <property type="entry name" value="Sigma_54_int_dom_ATP-bd_2"/>
</dbReference>
<keyword evidence="10" id="KW-1185">Reference proteome</keyword>
<dbReference type="GO" id="GO:0000160">
    <property type="term" value="P:phosphorelay signal transduction system"/>
    <property type="evidence" value="ECO:0007669"/>
    <property type="project" value="InterPro"/>
</dbReference>
<keyword evidence="2" id="KW-0067">ATP-binding</keyword>
<evidence type="ECO:0000259" key="7">
    <source>
        <dbReference type="PROSITE" id="PS50045"/>
    </source>
</evidence>
<evidence type="ECO:0000256" key="6">
    <source>
        <dbReference type="PROSITE-ProRule" id="PRU00169"/>
    </source>
</evidence>
<keyword evidence="4" id="KW-0238">DNA-binding</keyword>
<dbReference type="AlphaFoldDB" id="A0A975SLV9"/>
<dbReference type="SMART" id="SM00382">
    <property type="entry name" value="AAA"/>
    <property type="match status" value="1"/>
</dbReference>
<evidence type="ECO:0000313" key="10">
    <source>
        <dbReference type="Proteomes" id="UP000683428"/>
    </source>
</evidence>
<dbReference type="PROSITE" id="PS00676">
    <property type="entry name" value="SIGMA54_INTERACT_2"/>
    <property type="match status" value="1"/>
</dbReference>
<keyword evidence="3" id="KW-0805">Transcription regulation</keyword>
<protein>
    <submittedName>
        <fullName evidence="9">Sigma-54-dependent Fis family transcriptional regulator</fullName>
    </submittedName>
</protein>
<dbReference type="InterPro" id="IPR002197">
    <property type="entry name" value="HTH_Fis"/>
</dbReference>
<dbReference type="PROSITE" id="PS50045">
    <property type="entry name" value="SIGMA54_INTERACT_4"/>
    <property type="match status" value="1"/>
</dbReference>
<evidence type="ECO:0000256" key="1">
    <source>
        <dbReference type="ARBA" id="ARBA00022741"/>
    </source>
</evidence>
<name>A0A975SLV9_9RHOO</name>
<dbReference type="GO" id="GO:0006355">
    <property type="term" value="P:regulation of DNA-templated transcription"/>
    <property type="evidence" value="ECO:0007669"/>
    <property type="project" value="InterPro"/>
</dbReference>
<dbReference type="GO" id="GO:0043565">
    <property type="term" value="F:sequence-specific DNA binding"/>
    <property type="evidence" value="ECO:0007669"/>
    <property type="project" value="InterPro"/>
</dbReference>
<dbReference type="PANTHER" id="PTHR32071">
    <property type="entry name" value="TRANSCRIPTIONAL REGULATORY PROTEIN"/>
    <property type="match status" value="1"/>
</dbReference>
<dbReference type="CDD" id="cd00009">
    <property type="entry name" value="AAA"/>
    <property type="match status" value="1"/>
</dbReference>
<evidence type="ECO:0000256" key="5">
    <source>
        <dbReference type="ARBA" id="ARBA00023163"/>
    </source>
</evidence>
<proteinExistence type="predicted"/>
<gene>
    <name evidence="9" type="ORF">Azoinq_10495</name>
</gene>
<feature type="modified residue" description="4-aspartylphosphate" evidence="6">
    <location>
        <position position="65"/>
    </location>
</feature>
<feature type="domain" description="Response regulatory" evidence="8">
    <location>
        <begin position="16"/>
        <end position="130"/>
    </location>
</feature>
<dbReference type="PROSITE" id="PS00688">
    <property type="entry name" value="SIGMA54_INTERACT_3"/>
    <property type="match status" value="1"/>
</dbReference>
<reference evidence="9" key="1">
    <citation type="submission" date="2020-11" db="EMBL/GenBank/DDBJ databases">
        <title>Azospira inquinata sp. nov.</title>
        <authorList>
            <person name="Moe W.M."/>
            <person name="Mikes M.C."/>
        </authorList>
    </citation>
    <scope>NUCLEOTIDE SEQUENCE</scope>
    <source>
        <strain evidence="9">Azo-3</strain>
    </source>
</reference>
<dbReference type="SMART" id="SM00448">
    <property type="entry name" value="REC"/>
    <property type="match status" value="1"/>
</dbReference>
<keyword evidence="6" id="KW-0597">Phosphoprotein</keyword>
<evidence type="ECO:0000256" key="2">
    <source>
        <dbReference type="ARBA" id="ARBA00022840"/>
    </source>
</evidence>
<dbReference type="KEGG" id="aiq:Azoinq_10495"/>
<dbReference type="InterPro" id="IPR003593">
    <property type="entry name" value="AAA+_ATPase"/>
</dbReference>
<dbReference type="InterPro" id="IPR058031">
    <property type="entry name" value="AAA_lid_NorR"/>
</dbReference>
<keyword evidence="5" id="KW-0804">Transcription</keyword>